<reference evidence="1 2" key="1">
    <citation type="submission" date="2015-09" db="EMBL/GenBank/DDBJ databases">
        <authorList>
            <consortium name="Swine Surveillance"/>
        </authorList>
    </citation>
    <scope>NUCLEOTIDE SEQUENCE [LARGE SCALE GENOMIC DNA]</scope>
    <source>
        <strain evidence="1 2">CECT 4357</strain>
    </source>
</reference>
<dbReference type="AlphaFoldDB" id="A0A0P1FJ64"/>
<accession>A0A0P1FJ64</accession>
<dbReference type="STRING" id="53501.SAMN04488043_104215"/>
<dbReference type="RefSeq" id="WP_074646835.1">
    <property type="nucleotide sequence ID" value="NZ_CP051181.1"/>
</dbReference>
<name>A0A0P1FJ64_THAGE</name>
<dbReference type="OrthoDB" id="7876938at2"/>
<evidence type="ECO:0000313" key="1">
    <source>
        <dbReference type="EMBL" id="CUH68019.1"/>
    </source>
</evidence>
<protein>
    <submittedName>
        <fullName evidence="1">Uncharacterized protein</fullName>
    </submittedName>
</protein>
<dbReference type="Proteomes" id="UP000051587">
    <property type="component" value="Unassembled WGS sequence"/>
</dbReference>
<dbReference type="EMBL" id="CYSA01000027">
    <property type="protein sequence ID" value="CUH68019.1"/>
    <property type="molecule type" value="Genomic_DNA"/>
</dbReference>
<sequence length="65" mass="6994">MTETEMLAHCGRALRKIDQRGPRGVEMVTLDEITALAVLVDLTGAGPLCIETAIAVDRLNEQEGT</sequence>
<proteinExistence type="predicted"/>
<evidence type="ECO:0000313" key="2">
    <source>
        <dbReference type="Proteomes" id="UP000051587"/>
    </source>
</evidence>
<gene>
    <name evidence="1" type="ORF">TG4357_03344</name>
</gene>
<organism evidence="1 2">
    <name type="scientific">Thalassovita gelatinovora</name>
    <name type="common">Thalassobius gelatinovorus</name>
    <dbReference type="NCBI Taxonomy" id="53501"/>
    <lineage>
        <taxon>Bacteria</taxon>
        <taxon>Pseudomonadati</taxon>
        <taxon>Pseudomonadota</taxon>
        <taxon>Alphaproteobacteria</taxon>
        <taxon>Rhodobacterales</taxon>
        <taxon>Roseobacteraceae</taxon>
        <taxon>Thalassovita</taxon>
    </lineage>
</organism>
<keyword evidence="2" id="KW-1185">Reference proteome</keyword>